<proteinExistence type="predicted"/>
<sequence length="520" mass="56961">MNTLSAAPAPRRRILLLIVSAILLTVLLCSLTFLRFSSQLYIKRSPNTFVGDDKYTTVRQEVELQLEEYRSQEVDAVIEEQVIERVNSKNETTSLVIFTINAANTRSGWDLLSAGLPSSTLLILILALSAGAWIFTVYSAFTGNRVAGIASFVLSLAAFFLIPVIFNRLNLDLSRTADLAQAGGDSSALDRLRPALDRFLFAGTAGDQLDTMLSALNYTVCAAPFLLLIPAFMSICASVLAACKPLKKTLLRVALYVSVILFSLFILYPFFVMFVTAFRSNAETTDMYFLRILPSRWVFSNLTDTLKRNVLLYLGNSLLIAGGATVIAMLCGIPAAYAMARMDFRGKKVYLGFVIMSQMFSPVVLLVGISRLMNTLHLNDTLMGLMFINAAFNQAFAIWLLRGTFVSISSEMEQAACIDGCSVLGAMLRILLPMAAPGIVTTLIFVFINAWNEYTVSTVLISTQTNKPITVGITQFSSFNMIEWQYLFAAALLATIPVVILFMLIEKHLAAGLTAGGVKG</sequence>
<dbReference type="Proteomes" id="UP000192328">
    <property type="component" value="Unassembled WGS sequence"/>
</dbReference>
<name>A0AC61PHX8_9FIRM</name>
<keyword evidence="2" id="KW-1185">Reference proteome</keyword>
<evidence type="ECO:0000313" key="2">
    <source>
        <dbReference type="Proteomes" id="UP000192328"/>
    </source>
</evidence>
<reference evidence="1" key="1">
    <citation type="submission" date="2017-04" db="EMBL/GenBank/DDBJ databases">
        <authorList>
            <person name="Varghese N."/>
            <person name="Submissions S."/>
        </authorList>
    </citation>
    <scope>NUCLEOTIDE SEQUENCE</scope>
    <source>
        <strain evidence="1">WTE2008</strain>
    </source>
</reference>
<dbReference type="EMBL" id="FWXZ01000001">
    <property type="protein sequence ID" value="SMC37511.1"/>
    <property type="molecule type" value="Genomic_DNA"/>
</dbReference>
<protein>
    <submittedName>
        <fullName evidence="1">ABC-type glycerol-3-phosphate transport system, permease component</fullName>
    </submittedName>
</protein>
<gene>
    <name evidence="1" type="ORF">SAMN06297397_0389</name>
</gene>
<organism evidence="1 2">
    <name type="scientific">Aristaeella lactis</name>
    <dbReference type="NCBI Taxonomy" id="3046383"/>
    <lineage>
        <taxon>Bacteria</taxon>
        <taxon>Bacillati</taxon>
        <taxon>Bacillota</taxon>
        <taxon>Clostridia</taxon>
        <taxon>Eubacteriales</taxon>
        <taxon>Aristaeellaceae</taxon>
        <taxon>Aristaeella</taxon>
    </lineage>
</organism>
<comment type="caution">
    <text evidence="1">The sequence shown here is derived from an EMBL/GenBank/DDBJ whole genome shotgun (WGS) entry which is preliminary data.</text>
</comment>
<accession>A0AC61PHX8</accession>
<evidence type="ECO:0000313" key="1">
    <source>
        <dbReference type="EMBL" id="SMC37511.1"/>
    </source>
</evidence>